<dbReference type="PROSITE" id="PS50042">
    <property type="entry name" value="CNMP_BINDING_3"/>
    <property type="match status" value="1"/>
</dbReference>
<dbReference type="Pfam" id="PF01740">
    <property type="entry name" value="STAS"/>
    <property type="match status" value="1"/>
</dbReference>
<dbReference type="PROSITE" id="PS50801">
    <property type="entry name" value="STAS"/>
    <property type="match status" value="1"/>
</dbReference>
<feature type="transmembrane region" description="Helical" evidence="13">
    <location>
        <begin position="708"/>
        <end position="728"/>
    </location>
</feature>
<feature type="domain" description="STAS" evidence="15">
    <location>
        <begin position="974"/>
        <end position="1081"/>
    </location>
</feature>
<dbReference type="SMART" id="SM00100">
    <property type="entry name" value="cNMP"/>
    <property type="match status" value="1"/>
</dbReference>
<dbReference type="InterPro" id="IPR014710">
    <property type="entry name" value="RmlC-like_jellyroll"/>
</dbReference>
<evidence type="ECO:0000256" key="11">
    <source>
        <dbReference type="ARBA" id="ARBA00067388"/>
    </source>
</evidence>
<dbReference type="InterPro" id="IPR002645">
    <property type="entry name" value="STAS_dom"/>
</dbReference>
<dbReference type="InterPro" id="IPR056783">
    <property type="entry name" value="PSF1_C"/>
</dbReference>
<feature type="region of interest" description="Disordered" evidence="12">
    <location>
        <begin position="1109"/>
        <end position="1131"/>
    </location>
</feature>
<dbReference type="CDD" id="cd07042">
    <property type="entry name" value="STAS_SulP_like_sulfate_transporter"/>
    <property type="match status" value="1"/>
</dbReference>
<dbReference type="SUPFAM" id="SSF158573">
    <property type="entry name" value="GINS helical bundle-like"/>
    <property type="match status" value="1"/>
</dbReference>
<evidence type="ECO:0000313" key="16">
    <source>
        <dbReference type="EMBL" id="KAK2069497.1"/>
    </source>
</evidence>
<feature type="transmembrane region" description="Helical" evidence="13">
    <location>
        <begin position="764"/>
        <end position="785"/>
    </location>
</feature>
<dbReference type="GO" id="GO:0006260">
    <property type="term" value="P:DNA replication"/>
    <property type="evidence" value="ECO:0007669"/>
    <property type="project" value="UniProtKB-KW"/>
</dbReference>
<dbReference type="InterPro" id="IPR036224">
    <property type="entry name" value="GINS_bundle-like_dom_sf"/>
</dbReference>
<dbReference type="GO" id="GO:0016020">
    <property type="term" value="C:membrane"/>
    <property type="evidence" value="ECO:0007669"/>
    <property type="project" value="UniProtKB-SubCell"/>
</dbReference>
<dbReference type="Gene3D" id="3.30.750.24">
    <property type="entry name" value="STAS domain"/>
    <property type="match status" value="1"/>
</dbReference>
<dbReference type="InterPro" id="IPR036513">
    <property type="entry name" value="STAS_dom_sf"/>
</dbReference>
<feature type="transmembrane region" description="Helical" evidence="13">
    <location>
        <begin position="846"/>
        <end position="865"/>
    </location>
</feature>
<dbReference type="EMBL" id="JAQQPM010000003">
    <property type="protein sequence ID" value="KAK2069497.1"/>
    <property type="molecule type" value="Genomic_DNA"/>
</dbReference>
<dbReference type="SUPFAM" id="SSF52091">
    <property type="entry name" value="SpoIIaa-like"/>
    <property type="match status" value="1"/>
</dbReference>
<sequence>MYGELGNKLVHHAKRTQNLAHLPPYQTETVRAVTREVRDLDRDVADMLEPFHGSFDPSQEQATACTLLVNHLSMRRNKRCLLAYHRTRTDKLEELVWKGADVTDLASNDQRPRGDYAAAISSNDGGKSSLSPQEEDYVRQYGDLLAAYKGQWTDIDLTGSLEPPKDLFIDVRVLRDAGEIQTEYGAINLTKNSQFYVRQGDVERLIAQGYLQKLTQTQRERGNGTSYNMTAENPCPRPETILEARLLAHLSDNARQHAAAAASRSYREPIRSFVHGTVREDLAGPVDSVQSVRSVRQDTAALANYLLADKKDVQSVSFLNRARPHSPSLAPSTEGEAQLGEAGLGRLADTIPEAAEPSWSEETEEHDYADGHSILGKMLQQRRPHQDMRSPGLKDDRTPENVVAREETSVRDVTEDDLDDDTDEHPEMAPLLSCSWSRETRTTYGTANESVHYHDLEQQKRRKRKPWLGSWIKVDTPAKNHAHRAARAMGTLRTVDRGTLWRNVVVAPAACLPSAIVGVLLNILDALSYGMILFPLGNPIFENLGSAGISIFYVSTIIAQLTYSCGSVFKGGMGSELIEVIPFFHSMAATITDIVGESKPEAVIATTITSYALSSMMTGATFCIMGKFKFGYIVGFIPRHILIGCIGGVGWFLVATGFEVTARMDGSLNYDLDTLHRLTRADTVPLWILPLVLAVTLFYGQQKIRSKYFLPLYVCAIPLFFYFFVLALDAMDPDTLRSAGWIFKGPPSGEPWWYFWTLYQFDKVHWGAILQCIPAMLALTFFGILHVPINVPALALQTGEDHVDLDRELKLHGYSNFFSGMAGSIQNYLVFANTVLFMRSGGTSRLAGFMVAALTFVVMMIGPYIIGYIPIMMVGVLIFDLGFELLLEALWSPRKKLKFLEFITVVVIVLVMGMYDFVVGIGIGIVLAFGSLIVQTSRISAVRSGFSGDAVRSTVRRNPSQQRYLREVGQQIHILRLSGFLFFGTVVSVEQEIRDLTADEEFEKHPIRFLLIDLWQVTGLDYSAGEAFNTISRLLDNRGISLVLSGLDPDSSLGQSLRAVGFGKNVEVPMLPDLNSALESCENELLKTFYVGQEAAKRSASSSPRVLSATNVDVPGANGKHRGDDSDGVHPFDMLASSPRRTLLRLAASRSLSQTDVARLSRWQSFKEPLRLLLQIFHGLSDRNEDFWFQAMGYFSRRELPAGTVLFHRGDRAECFYLLEKGILRAEYDLAHGRLEEAIVAGTTCGELPFFSDTPRTANVVVEQDCVLWLLDREGWARLQKEEPEVVLELLKISLKLTSERMSAITSYTLTVAT</sequence>
<evidence type="ECO:0000256" key="12">
    <source>
        <dbReference type="SAM" id="MobiDB-lite"/>
    </source>
</evidence>
<keyword evidence="6 13" id="KW-0812">Transmembrane</keyword>
<feature type="transmembrane region" description="Helical" evidence="13">
    <location>
        <begin position="640"/>
        <end position="664"/>
    </location>
</feature>
<dbReference type="Pfam" id="PF00916">
    <property type="entry name" value="Sulfate_transp"/>
    <property type="match status" value="1"/>
</dbReference>
<dbReference type="Pfam" id="PF05916">
    <property type="entry name" value="Sld5"/>
    <property type="match status" value="1"/>
</dbReference>
<evidence type="ECO:0000259" key="15">
    <source>
        <dbReference type="PROSITE" id="PS50801"/>
    </source>
</evidence>
<dbReference type="InterPro" id="IPR021151">
    <property type="entry name" value="GINS_A"/>
</dbReference>
<evidence type="ECO:0000256" key="13">
    <source>
        <dbReference type="SAM" id="Phobius"/>
    </source>
</evidence>
<dbReference type="InterPro" id="IPR018490">
    <property type="entry name" value="cNMP-bd_dom_sf"/>
</dbReference>
<evidence type="ECO:0000256" key="4">
    <source>
        <dbReference type="ARBA" id="ARBA00006677"/>
    </source>
</evidence>
<dbReference type="PANTHER" id="PTHR43310:SF4">
    <property type="entry name" value="AFR304WP"/>
    <property type="match status" value="1"/>
</dbReference>
<name>A0AAD9MAY4_9PEZI</name>
<feature type="transmembrane region" description="Helical" evidence="13">
    <location>
        <begin position="684"/>
        <end position="701"/>
    </location>
</feature>
<dbReference type="PANTHER" id="PTHR43310">
    <property type="entry name" value="SULFATE TRANSPORTER YBAR-RELATED"/>
    <property type="match status" value="1"/>
</dbReference>
<evidence type="ECO:0000256" key="7">
    <source>
        <dbReference type="ARBA" id="ARBA00022705"/>
    </source>
</evidence>
<dbReference type="Proteomes" id="UP001217918">
    <property type="component" value="Unassembled WGS sequence"/>
</dbReference>
<evidence type="ECO:0000256" key="10">
    <source>
        <dbReference type="ARBA" id="ARBA00023242"/>
    </source>
</evidence>
<protein>
    <recommendedName>
        <fullName evidence="5">DNA replication complex GINS protein PSF1</fullName>
    </recommendedName>
    <alternativeName>
        <fullName evidence="11">DNA replication complex GINS protein psf1</fullName>
    </alternativeName>
</protein>
<evidence type="ECO:0000256" key="1">
    <source>
        <dbReference type="ARBA" id="ARBA00002340"/>
    </source>
</evidence>
<evidence type="ECO:0000256" key="6">
    <source>
        <dbReference type="ARBA" id="ARBA00022692"/>
    </source>
</evidence>
<proteinExistence type="inferred from homology"/>
<dbReference type="InterPro" id="IPR005339">
    <property type="entry name" value="GINS_Psf1"/>
</dbReference>
<evidence type="ECO:0000256" key="2">
    <source>
        <dbReference type="ARBA" id="ARBA00004123"/>
    </source>
</evidence>
<feature type="domain" description="Cyclic nucleotide-binding" evidence="14">
    <location>
        <begin position="1176"/>
        <end position="1279"/>
    </location>
</feature>
<dbReference type="Gene3D" id="1.20.58.1030">
    <property type="match status" value="1"/>
</dbReference>
<evidence type="ECO:0000313" key="17">
    <source>
        <dbReference type="Proteomes" id="UP001217918"/>
    </source>
</evidence>
<feature type="compositionally biased region" description="Basic and acidic residues" evidence="12">
    <location>
        <begin position="384"/>
        <end position="413"/>
    </location>
</feature>
<evidence type="ECO:0000256" key="3">
    <source>
        <dbReference type="ARBA" id="ARBA00004141"/>
    </source>
</evidence>
<feature type="region of interest" description="Disordered" evidence="12">
    <location>
        <begin position="108"/>
        <end position="133"/>
    </location>
</feature>
<dbReference type="InterPro" id="IPR052706">
    <property type="entry name" value="Membrane-Transporter-like"/>
</dbReference>
<feature type="transmembrane region" description="Helical" evidence="13">
    <location>
        <begin position="544"/>
        <end position="565"/>
    </location>
</feature>
<comment type="caution">
    <text evidence="16">The sequence shown here is derived from an EMBL/GenBank/DDBJ whole genome shotgun (WGS) entry which is preliminary data.</text>
</comment>
<dbReference type="CDD" id="cd21696">
    <property type="entry name" value="GINS_B_Psf1"/>
    <property type="match status" value="1"/>
</dbReference>
<keyword evidence="7" id="KW-0235">DNA replication</keyword>
<reference evidence="16" key="1">
    <citation type="journal article" date="2023" name="Mol. Plant Microbe Interact.">
        <title>Elucidating the Obligate Nature and Biological Capacity of an Invasive Fungal Corn Pathogen.</title>
        <authorList>
            <person name="MacCready J.S."/>
            <person name="Roggenkamp E.M."/>
            <person name="Gdanetz K."/>
            <person name="Chilvers M.I."/>
        </authorList>
    </citation>
    <scope>NUCLEOTIDE SEQUENCE</scope>
    <source>
        <strain evidence="16">PM02</strain>
    </source>
</reference>
<feature type="transmembrane region" description="Helical" evidence="13">
    <location>
        <begin position="602"/>
        <end position="628"/>
    </location>
</feature>
<comment type="subcellular location">
    <subcellularLocation>
        <location evidence="3">Membrane</location>
        <topology evidence="3">Multi-pass membrane protein</topology>
    </subcellularLocation>
    <subcellularLocation>
        <location evidence="2">Nucleus</location>
    </subcellularLocation>
</comment>
<dbReference type="InterPro" id="IPR000595">
    <property type="entry name" value="cNMP-bd_dom"/>
</dbReference>
<evidence type="ECO:0000256" key="8">
    <source>
        <dbReference type="ARBA" id="ARBA00022989"/>
    </source>
</evidence>
<dbReference type="GO" id="GO:0000811">
    <property type="term" value="C:GINS complex"/>
    <property type="evidence" value="ECO:0007669"/>
    <property type="project" value="InterPro"/>
</dbReference>
<keyword evidence="10" id="KW-0539">Nucleus</keyword>
<feature type="compositionally biased region" description="Basic and acidic residues" evidence="12">
    <location>
        <begin position="1121"/>
        <end position="1130"/>
    </location>
</feature>
<feature type="transmembrane region" description="Helical" evidence="13">
    <location>
        <begin position="903"/>
        <end position="934"/>
    </location>
</feature>
<dbReference type="InterPro" id="IPR011547">
    <property type="entry name" value="SLC26A/SulP_dom"/>
</dbReference>
<evidence type="ECO:0000259" key="14">
    <source>
        <dbReference type="PROSITE" id="PS50042"/>
    </source>
</evidence>
<keyword evidence="9 13" id="KW-0472">Membrane</keyword>
<dbReference type="CDD" id="cd11710">
    <property type="entry name" value="GINS_A_psf1"/>
    <property type="match status" value="1"/>
</dbReference>
<gene>
    <name evidence="16" type="ORF">P8C59_004076</name>
</gene>
<organism evidence="16 17">
    <name type="scientific">Phyllachora maydis</name>
    <dbReference type="NCBI Taxonomy" id="1825666"/>
    <lineage>
        <taxon>Eukaryota</taxon>
        <taxon>Fungi</taxon>
        <taxon>Dikarya</taxon>
        <taxon>Ascomycota</taxon>
        <taxon>Pezizomycotina</taxon>
        <taxon>Sordariomycetes</taxon>
        <taxon>Sordariomycetidae</taxon>
        <taxon>Phyllachorales</taxon>
        <taxon>Phyllachoraceae</taxon>
        <taxon>Phyllachora</taxon>
    </lineage>
</organism>
<dbReference type="Pfam" id="PF24997">
    <property type="entry name" value="PSF1_C"/>
    <property type="match status" value="1"/>
</dbReference>
<comment type="similarity">
    <text evidence="4">Belongs to the GINS1/PSF1 family.</text>
</comment>
<dbReference type="FunFam" id="1.20.58.1030:FF:000003">
    <property type="entry name" value="DNA replication complex GINS protein PSF1"/>
    <property type="match status" value="1"/>
</dbReference>
<evidence type="ECO:0000256" key="9">
    <source>
        <dbReference type="ARBA" id="ARBA00023136"/>
    </source>
</evidence>
<feature type="compositionally biased region" description="Acidic residues" evidence="12">
    <location>
        <begin position="414"/>
        <end position="424"/>
    </location>
</feature>
<keyword evidence="8 13" id="KW-1133">Transmembrane helix</keyword>
<dbReference type="Gene3D" id="2.60.120.10">
    <property type="entry name" value="Jelly Rolls"/>
    <property type="match status" value="1"/>
</dbReference>
<evidence type="ECO:0000256" key="5">
    <source>
        <dbReference type="ARBA" id="ARBA00015143"/>
    </source>
</evidence>
<accession>A0AAD9MAY4</accession>
<keyword evidence="17" id="KW-1185">Reference proteome</keyword>
<comment type="function">
    <text evidence="1">The GINS complex plays an essential role in the initiation of DNA replication.</text>
</comment>
<dbReference type="CDD" id="cd00038">
    <property type="entry name" value="CAP_ED"/>
    <property type="match status" value="1"/>
</dbReference>
<dbReference type="Pfam" id="PF00027">
    <property type="entry name" value="cNMP_binding"/>
    <property type="match status" value="1"/>
</dbReference>
<feature type="transmembrane region" description="Helical" evidence="13">
    <location>
        <begin position="871"/>
        <end position="891"/>
    </location>
</feature>
<feature type="region of interest" description="Disordered" evidence="12">
    <location>
        <begin position="380"/>
        <end position="428"/>
    </location>
</feature>
<dbReference type="SUPFAM" id="SSF51206">
    <property type="entry name" value="cAMP-binding domain-like"/>
    <property type="match status" value="1"/>
</dbReference>
<feature type="compositionally biased region" description="Polar residues" evidence="12">
    <location>
        <begin position="120"/>
        <end position="132"/>
    </location>
</feature>